<dbReference type="InterPro" id="IPR011033">
    <property type="entry name" value="PRC_barrel-like_sf"/>
</dbReference>
<name>A0ABV7F7V6_9BURK</name>
<accession>A0ABV7F7V6</accession>
<dbReference type="EMBL" id="JBHRTP010000056">
    <property type="protein sequence ID" value="MFC3109862.1"/>
    <property type="molecule type" value="Genomic_DNA"/>
</dbReference>
<evidence type="ECO:0000313" key="2">
    <source>
        <dbReference type="Proteomes" id="UP001595530"/>
    </source>
</evidence>
<sequence length="282" mass="31515">MQLPLLDVGRRADRAEYVRHRFQSETMYTKKRRGLGRYQENHDGHAHGQAQICHSVLWGFLGMGEKLFAVPWGALKLDTQHERFILNIDKDRLKDAPDFDKDHWPDMADQNWAREIHSLLRNGYLFRRIAAIVAFKGNYRLVISGGHLSGRVSREIEIRCENQNIFCGEIMEPFEKFTPGSKPNPGSMAANVEQVSTGAHKTIDKVSDAARPAVDQIASGAHQAVDTLAGAAGTLSAKGDQLKEAQARLMEEARVYVRENPVTSLGIAAGVGYLLSRFFSSR</sequence>
<organism evidence="1 2">
    <name type="scientific">Undibacterium arcticum</name>
    <dbReference type="NCBI Taxonomy" id="1762892"/>
    <lineage>
        <taxon>Bacteria</taxon>
        <taxon>Pseudomonadati</taxon>
        <taxon>Pseudomonadota</taxon>
        <taxon>Betaproteobacteria</taxon>
        <taxon>Burkholderiales</taxon>
        <taxon>Oxalobacteraceae</taxon>
        <taxon>Undibacterium</taxon>
    </lineage>
</organism>
<dbReference type="PANTHER" id="PTHR36505">
    <property type="entry name" value="BLR1072 PROTEIN"/>
    <property type="match status" value="1"/>
</dbReference>
<dbReference type="Gene3D" id="2.30.30.240">
    <property type="entry name" value="PRC-barrel domain"/>
    <property type="match status" value="1"/>
</dbReference>
<dbReference type="SUPFAM" id="SSF50346">
    <property type="entry name" value="PRC-barrel domain"/>
    <property type="match status" value="1"/>
</dbReference>
<protein>
    <submittedName>
        <fullName evidence="1">YqjD family protein</fullName>
    </submittedName>
</protein>
<evidence type="ECO:0000313" key="1">
    <source>
        <dbReference type="EMBL" id="MFC3109862.1"/>
    </source>
</evidence>
<proteinExistence type="predicted"/>
<reference evidence="2" key="1">
    <citation type="journal article" date="2019" name="Int. J. Syst. Evol. Microbiol.">
        <title>The Global Catalogue of Microorganisms (GCM) 10K type strain sequencing project: providing services to taxonomists for standard genome sequencing and annotation.</title>
        <authorList>
            <consortium name="The Broad Institute Genomics Platform"/>
            <consortium name="The Broad Institute Genome Sequencing Center for Infectious Disease"/>
            <person name="Wu L."/>
            <person name="Ma J."/>
        </authorList>
    </citation>
    <scope>NUCLEOTIDE SEQUENCE [LARGE SCALE GENOMIC DNA]</scope>
    <source>
        <strain evidence="2">KCTC 42986</strain>
    </source>
</reference>
<keyword evidence="2" id="KW-1185">Reference proteome</keyword>
<dbReference type="PANTHER" id="PTHR36505:SF1">
    <property type="entry name" value="BLR1072 PROTEIN"/>
    <property type="match status" value="1"/>
</dbReference>
<dbReference type="Proteomes" id="UP001595530">
    <property type="component" value="Unassembled WGS sequence"/>
</dbReference>
<gene>
    <name evidence="1" type="ORF">ACFOFO_18160</name>
</gene>
<comment type="caution">
    <text evidence="1">The sequence shown here is derived from an EMBL/GenBank/DDBJ whole genome shotgun (WGS) entry which is preliminary data.</text>
</comment>
<dbReference type="RefSeq" id="WP_390329225.1">
    <property type="nucleotide sequence ID" value="NZ_JBHRTP010000056.1"/>
</dbReference>